<dbReference type="CDD" id="cd11445">
    <property type="entry name" value="bHLH_AtPIF_like"/>
    <property type="match status" value="1"/>
</dbReference>
<evidence type="ECO:0000313" key="9">
    <source>
        <dbReference type="Proteomes" id="UP001159364"/>
    </source>
</evidence>
<name>A0AAV8TUQ1_9ROSI</name>
<dbReference type="InterPro" id="IPR031066">
    <property type="entry name" value="bHLH_ALC-like_plant"/>
</dbReference>
<feature type="region of interest" description="Disordered" evidence="6">
    <location>
        <begin position="379"/>
        <end position="403"/>
    </location>
</feature>
<dbReference type="InterPro" id="IPR036638">
    <property type="entry name" value="HLH_DNA-bd_sf"/>
</dbReference>
<dbReference type="PANTHER" id="PTHR45855">
    <property type="entry name" value="TRANSCRIPTION FACTOR PIF1-RELATED"/>
    <property type="match status" value="1"/>
</dbReference>
<feature type="compositionally biased region" description="Basic and acidic residues" evidence="6">
    <location>
        <begin position="150"/>
        <end position="163"/>
    </location>
</feature>
<dbReference type="GO" id="GO:0005634">
    <property type="term" value="C:nucleus"/>
    <property type="evidence" value="ECO:0007669"/>
    <property type="project" value="UniProtKB-SubCell"/>
</dbReference>
<dbReference type="AlphaFoldDB" id="A0AAV8TUQ1"/>
<dbReference type="GO" id="GO:0003677">
    <property type="term" value="F:DNA binding"/>
    <property type="evidence" value="ECO:0007669"/>
    <property type="project" value="UniProtKB-KW"/>
</dbReference>
<evidence type="ECO:0000256" key="3">
    <source>
        <dbReference type="ARBA" id="ARBA00023125"/>
    </source>
</evidence>
<dbReference type="GO" id="GO:0046983">
    <property type="term" value="F:protein dimerization activity"/>
    <property type="evidence" value="ECO:0007669"/>
    <property type="project" value="InterPro"/>
</dbReference>
<evidence type="ECO:0000256" key="5">
    <source>
        <dbReference type="ARBA" id="ARBA00023242"/>
    </source>
</evidence>
<comment type="subcellular location">
    <subcellularLocation>
        <location evidence="1">Nucleus</location>
    </subcellularLocation>
</comment>
<comment type="caution">
    <text evidence="8">The sequence shown here is derived from an EMBL/GenBank/DDBJ whole genome shotgun (WGS) entry which is preliminary data.</text>
</comment>
<feature type="domain" description="BHLH" evidence="7">
    <location>
        <begin position="150"/>
        <end position="199"/>
    </location>
</feature>
<keyword evidence="9" id="KW-1185">Reference proteome</keyword>
<feature type="compositionally biased region" description="Acidic residues" evidence="6">
    <location>
        <begin position="116"/>
        <end position="132"/>
    </location>
</feature>
<keyword evidence="3" id="KW-0238">DNA-binding</keyword>
<reference evidence="8 9" key="1">
    <citation type="submission" date="2021-09" db="EMBL/GenBank/DDBJ databases">
        <title>Genomic insights and catalytic innovation underlie evolution of tropane alkaloids biosynthesis.</title>
        <authorList>
            <person name="Wang Y.-J."/>
            <person name="Tian T."/>
            <person name="Huang J.-P."/>
            <person name="Huang S.-X."/>
        </authorList>
    </citation>
    <scope>NUCLEOTIDE SEQUENCE [LARGE SCALE GENOMIC DNA]</scope>
    <source>
        <strain evidence="8">KIB-2018</strain>
        <tissue evidence="8">Leaf</tissue>
    </source>
</reference>
<dbReference type="SUPFAM" id="SSF47459">
    <property type="entry name" value="HLH, helix-loop-helix DNA-binding domain"/>
    <property type="match status" value="1"/>
</dbReference>
<protein>
    <recommendedName>
        <fullName evidence="7">BHLH domain-containing protein</fullName>
    </recommendedName>
</protein>
<feature type="compositionally biased region" description="Polar residues" evidence="6">
    <location>
        <begin position="379"/>
        <end position="389"/>
    </location>
</feature>
<evidence type="ECO:0000256" key="1">
    <source>
        <dbReference type="ARBA" id="ARBA00004123"/>
    </source>
</evidence>
<evidence type="ECO:0000313" key="8">
    <source>
        <dbReference type="EMBL" id="KAJ8770665.1"/>
    </source>
</evidence>
<keyword evidence="5" id="KW-0539">Nucleus</keyword>
<sequence>MADMYNYENFNTCSSSSMVRDHRTSDEMSLFLHQMFLRSSSSSSLQMAANNGLQEEMVTSEFEDQNRLCRSGLGQDSILGMDLGEGVKNDGGCFSGNVNVNVNVSSSSVGGASGNETDDFDEESEEGLEAGLDEVPAKQAPTRKSSKRSRAAEVHNLSEKRRRSRINEKMKALQNLIPNSNKTDKASMLDEAIEYLKQLQLQVQMLSLRNGISLYPISVPGLLQPIHLSQPGSIVGNGNGSHHMNVTGAPVNTHALTQNMLNLQKTDCPASNQLSAPNVLNIINSDSSFGLEQSILDQLAPFDLEEICGQDVHHQQLNAYHSERNASEFEMGGRVHISLPLETRPFNLADSSFNEVCMMGRHQNAGLLLKNLEQNLLPSQASKGKQTGTRDPCHEVKMEGQDF</sequence>
<feature type="region of interest" description="Disordered" evidence="6">
    <location>
        <begin position="107"/>
        <end position="163"/>
    </location>
</feature>
<evidence type="ECO:0000256" key="6">
    <source>
        <dbReference type="SAM" id="MobiDB-lite"/>
    </source>
</evidence>
<accession>A0AAV8TUQ1</accession>
<feature type="compositionally biased region" description="Basic and acidic residues" evidence="6">
    <location>
        <begin position="391"/>
        <end position="403"/>
    </location>
</feature>
<evidence type="ECO:0000259" key="7">
    <source>
        <dbReference type="PROSITE" id="PS50888"/>
    </source>
</evidence>
<evidence type="ECO:0000256" key="4">
    <source>
        <dbReference type="ARBA" id="ARBA00023163"/>
    </source>
</evidence>
<dbReference type="SMART" id="SM00353">
    <property type="entry name" value="HLH"/>
    <property type="match status" value="1"/>
</dbReference>
<proteinExistence type="predicted"/>
<organism evidence="8 9">
    <name type="scientific">Erythroxylum novogranatense</name>
    <dbReference type="NCBI Taxonomy" id="1862640"/>
    <lineage>
        <taxon>Eukaryota</taxon>
        <taxon>Viridiplantae</taxon>
        <taxon>Streptophyta</taxon>
        <taxon>Embryophyta</taxon>
        <taxon>Tracheophyta</taxon>
        <taxon>Spermatophyta</taxon>
        <taxon>Magnoliopsida</taxon>
        <taxon>eudicotyledons</taxon>
        <taxon>Gunneridae</taxon>
        <taxon>Pentapetalae</taxon>
        <taxon>rosids</taxon>
        <taxon>fabids</taxon>
        <taxon>Malpighiales</taxon>
        <taxon>Erythroxylaceae</taxon>
        <taxon>Erythroxylum</taxon>
    </lineage>
</organism>
<dbReference type="PROSITE" id="PS50888">
    <property type="entry name" value="BHLH"/>
    <property type="match status" value="1"/>
</dbReference>
<evidence type="ECO:0000256" key="2">
    <source>
        <dbReference type="ARBA" id="ARBA00023015"/>
    </source>
</evidence>
<dbReference type="PANTHER" id="PTHR45855:SF73">
    <property type="entry name" value="TRANSCRIPTION FACTOR SPATULA"/>
    <property type="match status" value="1"/>
</dbReference>
<dbReference type="Pfam" id="PF00010">
    <property type="entry name" value="HLH"/>
    <property type="match status" value="1"/>
</dbReference>
<gene>
    <name evidence="8" type="ORF">K2173_021312</name>
</gene>
<keyword evidence="4" id="KW-0804">Transcription</keyword>
<dbReference type="Gene3D" id="4.10.280.10">
    <property type="entry name" value="Helix-loop-helix DNA-binding domain"/>
    <property type="match status" value="1"/>
</dbReference>
<dbReference type="EMBL" id="JAIWQS010000003">
    <property type="protein sequence ID" value="KAJ8770665.1"/>
    <property type="molecule type" value="Genomic_DNA"/>
</dbReference>
<dbReference type="FunFam" id="4.10.280.10:FF:000004">
    <property type="entry name" value="Basic helix-loop-helix transcription factor"/>
    <property type="match status" value="1"/>
</dbReference>
<dbReference type="Proteomes" id="UP001159364">
    <property type="component" value="Linkage Group LG03"/>
</dbReference>
<dbReference type="InterPro" id="IPR047265">
    <property type="entry name" value="PIF1-like_bHLH"/>
</dbReference>
<dbReference type="InterPro" id="IPR011598">
    <property type="entry name" value="bHLH_dom"/>
</dbReference>
<keyword evidence="2" id="KW-0805">Transcription regulation</keyword>